<dbReference type="GO" id="GO:0006886">
    <property type="term" value="P:intracellular protein transport"/>
    <property type="evidence" value="ECO:0007669"/>
    <property type="project" value="InterPro"/>
</dbReference>
<gene>
    <name evidence="15" type="primary">100633456</name>
</gene>
<dbReference type="AlphaFoldDB" id="A0A1X7VSG2"/>
<comment type="subcellular location">
    <subcellularLocation>
        <location evidence="1">Mitochondrion outer membrane</location>
        <topology evidence="1">Single-pass membrane protein</topology>
    </subcellularLocation>
</comment>
<keyword evidence="12" id="KW-0675">Receptor</keyword>
<evidence type="ECO:0000256" key="10">
    <source>
        <dbReference type="ARBA" id="ARBA00023128"/>
    </source>
</evidence>
<accession>A0A1X7VSG2</accession>
<dbReference type="STRING" id="400682.A0A1X7VSG2"/>
<evidence type="ECO:0000256" key="2">
    <source>
        <dbReference type="ARBA" id="ARBA00009874"/>
    </source>
</evidence>
<reference evidence="15" key="2">
    <citation type="submission" date="2017-05" db="UniProtKB">
        <authorList>
            <consortium name="EnsemblMetazoa"/>
        </authorList>
    </citation>
    <scope>IDENTIFICATION</scope>
</reference>
<keyword evidence="4" id="KW-0813">Transport</keyword>
<keyword evidence="9" id="KW-0811">Translocation</keyword>
<evidence type="ECO:0000313" key="16">
    <source>
        <dbReference type="Proteomes" id="UP000007879"/>
    </source>
</evidence>
<evidence type="ECO:0000256" key="3">
    <source>
        <dbReference type="ARBA" id="ARBA00016229"/>
    </source>
</evidence>
<dbReference type="EnsemblMetazoa" id="Aqu2.1.43316_001">
    <property type="protein sequence ID" value="Aqu2.1.43316_001"/>
    <property type="gene ID" value="Aqu2.1.43316"/>
</dbReference>
<dbReference type="EnsemblMetazoa" id="XM_003382717.3">
    <property type="protein sequence ID" value="XP_003382765.1"/>
    <property type="gene ID" value="LOC100633456"/>
</dbReference>
<comment type="similarity">
    <text evidence="2">Belongs to the Tom22 family.</text>
</comment>
<evidence type="ECO:0000256" key="6">
    <source>
        <dbReference type="ARBA" id="ARBA00022787"/>
    </source>
</evidence>
<proteinExistence type="inferred from homology"/>
<evidence type="ECO:0000256" key="14">
    <source>
        <dbReference type="SAM" id="Phobius"/>
    </source>
</evidence>
<evidence type="ECO:0000256" key="7">
    <source>
        <dbReference type="ARBA" id="ARBA00022927"/>
    </source>
</evidence>
<evidence type="ECO:0000256" key="1">
    <source>
        <dbReference type="ARBA" id="ARBA00004572"/>
    </source>
</evidence>
<evidence type="ECO:0000256" key="5">
    <source>
        <dbReference type="ARBA" id="ARBA00022692"/>
    </source>
</evidence>
<dbReference type="KEGG" id="aqu:100633456"/>
<keyword evidence="7" id="KW-0653">Protein transport</keyword>
<evidence type="ECO:0000256" key="11">
    <source>
        <dbReference type="ARBA" id="ARBA00023136"/>
    </source>
</evidence>
<dbReference type="OMA" id="FPEKAWS"/>
<evidence type="ECO:0000256" key="9">
    <source>
        <dbReference type="ARBA" id="ARBA00023010"/>
    </source>
</evidence>
<name>A0A1X7VSG2_AMPQE</name>
<keyword evidence="11 14" id="KW-0472">Membrane</keyword>
<keyword evidence="6" id="KW-1000">Mitochondrion outer membrane</keyword>
<dbReference type="CDD" id="cd22884">
    <property type="entry name" value="TOM22"/>
    <property type="match status" value="1"/>
</dbReference>
<sequence length="122" mass="14035">MDTRSSLGVSFKGLKQKEEEEESEIDEEELEGINETILERLVGLSEMVPDSWWRLSKNGFSFTYWLIRRSAWVIGTSMALLWFPAFIETQRLEMVAMQDLQTKQIMLGPGQSPLQGPPRPKT</sequence>
<keyword evidence="8 14" id="KW-1133">Transmembrane helix</keyword>
<dbReference type="OrthoDB" id="10016939at2759"/>
<organism evidence="15">
    <name type="scientific">Amphimedon queenslandica</name>
    <name type="common">Sponge</name>
    <dbReference type="NCBI Taxonomy" id="400682"/>
    <lineage>
        <taxon>Eukaryota</taxon>
        <taxon>Metazoa</taxon>
        <taxon>Porifera</taxon>
        <taxon>Demospongiae</taxon>
        <taxon>Heteroscleromorpha</taxon>
        <taxon>Haplosclerida</taxon>
        <taxon>Niphatidae</taxon>
        <taxon>Amphimedon</taxon>
    </lineage>
</organism>
<evidence type="ECO:0000256" key="13">
    <source>
        <dbReference type="SAM" id="MobiDB-lite"/>
    </source>
</evidence>
<keyword evidence="5 14" id="KW-0812">Transmembrane</keyword>
<protein>
    <recommendedName>
        <fullName evidence="3">Mitochondrial import receptor subunit TOM22 homolog</fullName>
    </recommendedName>
</protein>
<evidence type="ECO:0000256" key="4">
    <source>
        <dbReference type="ARBA" id="ARBA00022448"/>
    </source>
</evidence>
<evidence type="ECO:0000256" key="8">
    <source>
        <dbReference type="ARBA" id="ARBA00022989"/>
    </source>
</evidence>
<dbReference type="PANTHER" id="PTHR12504">
    <property type="entry name" value="MITOCHONDRIAL IMPORT RECEPTOR SUBUNIT TOM22"/>
    <property type="match status" value="1"/>
</dbReference>
<feature type="transmembrane region" description="Helical" evidence="14">
    <location>
        <begin position="70"/>
        <end position="87"/>
    </location>
</feature>
<evidence type="ECO:0000313" key="15">
    <source>
        <dbReference type="EnsemblMetazoa" id="Aqu2.1.43316_001"/>
    </source>
</evidence>
<dbReference type="Proteomes" id="UP000007879">
    <property type="component" value="Unassembled WGS sequence"/>
</dbReference>
<dbReference type="InParanoid" id="A0A1X7VSG2"/>
<feature type="region of interest" description="Disordered" evidence="13">
    <location>
        <begin position="1"/>
        <end position="29"/>
    </location>
</feature>
<reference evidence="16" key="1">
    <citation type="journal article" date="2010" name="Nature">
        <title>The Amphimedon queenslandica genome and the evolution of animal complexity.</title>
        <authorList>
            <person name="Srivastava M."/>
            <person name="Simakov O."/>
            <person name="Chapman J."/>
            <person name="Fahey B."/>
            <person name="Gauthier M.E."/>
            <person name="Mitros T."/>
            <person name="Richards G.S."/>
            <person name="Conaco C."/>
            <person name="Dacre M."/>
            <person name="Hellsten U."/>
            <person name="Larroux C."/>
            <person name="Putnam N.H."/>
            <person name="Stanke M."/>
            <person name="Adamska M."/>
            <person name="Darling A."/>
            <person name="Degnan S.M."/>
            <person name="Oakley T.H."/>
            <person name="Plachetzki D.C."/>
            <person name="Zhai Y."/>
            <person name="Adamski M."/>
            <person name="Calcino A."/>
            <person name="Cummins S.F."/>
            <person name="Goodstein D.M."/>
            <person name="Harris C."/>
            <person name="Jackson D.J."/>
            <person name="Leys S.P."/>
            <person name="Shu S."/>
            <person name="Woodcroft B.J."/>
            <person name="Vervoort M."/>
            <person name="Kosik K.S."/>
            <person name="Manning G."/>
            <person name="Degnan B.M."/>
            <person name="Rokhsar D.S."/>
        </authorList>
    </citation>
    <scope>NUCLEOTIDE SEQUENCE [LARGE SCALE GENOMIC DNA]</scope>
</reference>
<dbReference type="InterPro" id="IPR005683">
    <property type="entry name" value="Tom22"/>
</dbReference>
<dbReference type="PANTHER" id="PTHR12504:SF0">
    <property type="entry name" value="MITOCHONDRIAL IMPORT RECEPTOR SUBUNIT TOM22 HOMOLOG"/>
    <property type="match status" value="1"/>
</dbReference>
<dbReference type="GO" id="GO:0005741">
    <property type="term" value="C:mitochondrial outer membrane"/>
    <property type="evidence" value="ECO:0007669"/>
    <property type="project" value="UniProtKB-SubCell"/>
</dbReference>
<feature type="compositionally biased region" description="Acidic residues" evidence="13">
    <location>
        <begin position="19"/>
        <end position="29"/>
    </location>
</feature>
<keyword evidence="16" id="KW-1185">Reference proteome</keyword>
<dbReference type="Pfam" id="PF04281">
    <property type="entry name" value="Tom22"/>
    <property type="match status" value="1"/>
</dbReference>
<evidence type="ECO:0000256" key="12">
    <source>
        <dbReference type="ARBA" id="ARBA00023170"/>
    </source>
</evidence>
<keyword evidence="10" id="KW-0496">Mitochondrion</keyword>